<dbReference type="RefSeq" id="WP_131854366.1">
    <property type="nucleotide sequence ID" value="NZ_SKFH01000057.1"/>
</dbReference>
<feature type="chain" id="PRO_5020375237" description="DUF3999 family protein" evidence="2">
    <location>
        <begin position="22"/>
        <end position="392"/>
    </location>
</feature>
<sequence>MTALYKYGSALLLLLSLAGGAQPLVETRLGTVPKDGFYRVALAPELTRHARGNFPDLRLRDERGEPVPYRIERRLGRSTFSWLTIPVAHLEETDSSTRITFGMPTERSSGFQLVFANTAARRGAALTGSDDGQRWYGITDRFELAPQSTVEDGTGAIAQLSYPPNTYRYIRLEIRNGKAAPLRLQQAGIFMGAPYPERWQVSGRHPFTDSSANGSSIVRIQNPRGELLEKLRFSISRPKLFARNVSLREAGGRELSTGVLMDRQLDLTFPGTHAPALELFLENGDNPRLQIDSIVGMQRQYDLVAFLERGHTYTLRAGDSSLRAPAYDLSGFSDSATNAAPFLAYGPLRTVTVAAPAKGDNRVWLWIALVAGVGVLGALSLTMLREAKKREP</sequence>
<comment type="caution">
    <text evidence="3">The sequence shown here is derived from an EMBL/GenBank/DDBJ whole genome shotgun (WGS) entry which is preliminary data.</text>
</comment>
<evidence type="ECO:0000256" key="2">
    <source>
        <dbReference type="SAM" id="SignalP"/>
    </source>
</evidence>
<gene>
    <name evidence="3" type="ORF">E0486_17990</name>
</gene>
<accession>A0A4R4DQY6</accession>
<evidence type="ECO:0000256" key="1">
    <source>
        <dbReference type="SAM" id="Phobius"/>
    </source>
</evidence>
<name>A0A4R4DQY6_9BACT</name>
<reference evidence="3 4" key="1">
    <citation type="submission" date="2019-03" db="EMBL/GenBank/DDBJ databases">
        <authorList>
            <person name="Kim M.K.M."/>
        </authorList>
    </citation>
    <scope>NUCLEOTIDE SEQUENCE [LARGE SCALE GENOMIC DNA]</scope>
    <source>
        <strain evidence="3 4">17J68-15</strain>
    </source>
</reference>
<dbReference type="Proteomes" id="UP000295164">
    <property type="component" value="Unassembled WGS sequence"/>
</dbReference>
<dbReference type="EMBL" id="SKFH01000057">
    <property type="protein sequence ID" value="TCZ64708.1"/>
    <property type="molecule type" value="Genomic_DNA"/>
</dbReference>
<evidence type="ECO:0000313" key="4">
    <source>
        <dbReference type="Proteomes" id="UP000295164"/>
    </source>
</evidence>
<feature type="transmembrane region" description="Helical" evidence="1">
    <location>
        <begin position="363"/>
        <end position="384"/>
    </location>
</feature>
<dbReference type="OrthoDB" id="994644at2"/>
<keyword evidence="2" id="KW-0732">Signal</keyword>
<organism evidence="3 4">
    <name type="scientific">Flaviaesturariibacter aridisoli</name>
    <dbReference type="NCBI Taxonomy" id="2545761"/>
    <lineage>
        <taxon>Bacteria</taxon>
        <taxon>Pseudomonadati</taxon>
        <taxon>Bacteroidota</taxon>
        <taxon>Chitinophagia</taxon>
        <taxon>Chitinophagales</taxon>
        <taxon>Chitinophagaceae</taxon>
        <taxon>Flaviaestuariibacter</taxon>
    </lineage>
</organism>
<keyword evidence="4" id="KW-1185">Reference proteome</keyword>
<evidence type="ECO:0000313" key="3">
    <source>
        <dbReference type="EMBL" id="TCZ64708.1"/>
    </source>
</evidence>
<keyword evidence="1" id="KW-1133">Transmembrane helix</keyword>
<keyword evidence="1" id="KW-0812">Transmembrane</keyword>
<feature type="signal peptide" evidence="2">
    <location>
        <begin position="1"/>
        <end position="21"/>
    </location>
</feature>
<keyword evidence="1" id="KW-0472">Membrane</keyword>
<protein>
    <recommendedName>
        <fullName evidence="5">DUF3999 family protein</fullName>
    </recommendedName>
</protein>
<proteinExistence type="predicted"/>
<dbReference type="AlphaFoldDB" id="A0A4R4DQY6"/>
<evidence type="ECO:0008006" key="5">
    <source>
        <dbReference type="Google" id="ProtNLM"/>
    </source>
</evidence>